<name>K0YQA5_9ACTO</name>
<evidence type="ECO:0000313" key="10">
    <source>
        <dbReference type="EMBL" id="EJZ85997.1"/>
    </source>
</evidence>
<dbReference type="PANTHER" id="PTHR41394">
    <property type="entry name" value="MAGNESIUM TRANSPORTER MGTE"/>
    <property type="match status" value="1"/>
</dbReference>
<dbReference type="PATRIC" id="fig|888439.3.peg.1480"/>
<organism evidence="10 11">
    <name type="scientific">Winkia neuii BV029A5</name>
    <dbReference type="NCBI Taxonomy" id="888439"/>
    <lineage>
        <taxon>Bacteria</taxon>
        <taxon>Bacillati</taxon>
        <taxon>Actinomycetota</taxon>
        <taxon>Actinomycetes</taxon>
        <taxon>Actinomycetales</taxon>
        <taxon>Actinomycetaceae</taxon>
        <taxon>Winkia</taxon>
    </lineage>
</organism>
<dbReference type="AlphaFoldDB" id="K0YQA5"/>
<evidence type="ECO:0000313" key="11">
    <source>
        <dbReference type="Proteomes" id="UP000006075"/>
    </source>
</evidence>
<comment type="similarity">
    <text evidence="2 8">Belongs to the SLC41A transporter family.</text>
</comment>
<dbReference type="Gene3D" id="1.25.60.10">
    <property type="entry name" value="MgtE N-terminal domain-like"/>
    <property type="match status" value="1"/>
</dbReference>
<comment type="function">
    <text evidence="8">Acts as a magnesium transporter.</text>
</comment>
<dbReference type="Gene3D" id="1.10.357.20">
    <property type="entry name" value="SLC41 divalent cation transporters, integral membrane domain"/>
    <property type="match status" value="1"/>
</dbReference>
<dbReference type="InterPro" id="IPR046342">
    <property type="entry name" value="CBS_dom_sf"/>
</dbReference>
<proteinExistence type="inferred from homology"/>
<protein>
    <recommendedName>
        <fullName evidence="8">Magnesium transporter MgtE</fullName>
    </recommendedName>
</protein>
<dbReference type="SUPFAM" id="SSF158791">
    <property type="entry name" value="MgtE N-terminal domain-like"/>
    <property type="match status" value="1"/>
</dbReference>
<keyword evidence="8" id="KW-0479">Metal-binding</keyword>
<dbReference type="GO" id="GO:0015095">
    <property type="term" value="F:magnesium ion transmembrane transporter activity"/>
    <property type="evidence" value="ECO:0007669"/>
    <property type="project" value="UniProtKB-UniRule"/>
</dbReference>
<evidence type="ECO:0000256" key="2">
    <source>
        <dbReference type="ARBA" id="ARBA00009749"/>
    </source>
</evidence>
<keyword evidence="8" id="KW-1003">Cell membrane</keyword>
<dbReference type="NCBIfam" id="TIGR00400">
    <property type="entry name" value="mgtE"/>
    <property type="match status" value="1"/>
</dbReference>
<keyword evidence="3 8" id="KW-0813">Transport</keyword>
<feature type="transmembrane region" description="Helical" evidence="8">
    <location>
        <begin position="284"/>
        <end position="304"/>
    </location>
</feature>
<gene>
    <name evidence="10" type="ORF">HMPREF9240_01470</name>
</gene>
<evidence type="ECO:0000256" key="3">
    <source>
        <dbReference type="ARBA" id="ARBA00022448"/>
    </source>
</evidence>
<feature type="domain" description="Magnesium transporter MgtE intracellular" evidence="9">
    <location>
        <begin position="29"/>
        <end position="132"/>
    </location>
</feature>
<comment type="subunit">
    <text evidence="8">Homodimer.</text>
</comment>
<dbReference type="SUPFAM" id="SSF161093">
    <property type="entry name" value="MgtE membrane domain-like"/>
    <property type="match status" value="1"/>
</dbReference>
<dbReference type="InterPro" id="IPR006668">
    <property type="entry name" value="Mg_transptr_MgtE_intracell_dom"/>
</dbReference>
<evidence type="ECO:0000256" key="8">
    <source>
        <dbReference type="RuleBase" id="RU362011"/>
    </source>
</evidence>
<accession>K0YQA5</accession>
<comment type="subcellular location">
    <subcellularLocation>
        <location evidence="8">Cell membrane</location>
        <topology evidence="8">Multi-pass membrane protein</topology>
    </subcellularLocation>
    <subcellularLocation>
        <location evidence="1">Membrane</location>
        <topology evidence="1">Multi-pass membrane protein</topology>
    </subcellularLocation>
</comment>
<dbReference type="GO" id="GO:0046872">
    <property type="term" value="F:metal ion binding"/>
    <property type="evidence" value="ECO:0007669"/>
    <property type="project" value="UniProtKB-KW"/>
</dbReference>
<dbReference type="SUPFAM" id="SSF54631">
    <property type="entry name" value="CBS-domain pair"/>
    <property type="match status" value="1"/>
</dbReference>
<evidence type="ECO:0000259" key="9">
    <source>
        <dbReference type="SMART" id="SM00924"/>
    </source>
</evidence>
<evidence type="ECO:0000256" key="5">
    <source>
        <dbReference type="ARBA" id="ARBA00022842"/>
    </source>
</evidence>
<keyword evidence="7 8" id="KW-0472">Membrane</keyword>
<dbReference type="Gene3D" id="3.10.580.10">
    <property type="entry name" value="CBS-domain"/>
    <property type="match status" value="1"/>
</dbReference>
<feature type="transmembrane region" description="Helical" evidence="8">
    <location>
        <begin position="362"/>
        <end position="382"/>
    </location>
</feature>
<feature type="transmembrane region" description="Helical" evidence="8">
    <location>
        <begin position="417"/>
        <end position="440"/>
    </location>
</feature>
<dbReference type="RefSeq" id="WP_004807513.1">
    <property type="nucleotide sequence ID" value="NZ_JH815216.1"/>
</dbReference>
<dbReference type="Proteomes" id="UP000006075">
    <property type="component" value="Unassembled WGS sequence"/>
</dbReference>
<keyword evidence="11" id="KW-1185">Reference proteome</keyword>
<evidence type="ECO:0000256" key="7">
    <source>
        <dbReference type="ARBA" id="ARBA00023136"/>
    </source>
</evidence>
<dbReference type="eggNOG" id="COG2239">
    <property type="taxonomic scope" value="Bacteria"/>
</dbReference>
<evidence type="ECO:0000256" key="4">
    <source>
        <dbReference type="ARBA" id="ARBA00022692"/>
    </source>
</evidence>
<comment type="caution">
    <text evidence="10">The sequence shown here is derived from an EMBL/GenBank/DDBJ whole genome shotgun (WGS) entry which is preliminary data.</text>
</comment>
<dbReference type="InterPro" id="IPR006669">
    <property type="entry name" value="MgtE_transporter"/>
</dbReference>
<keyword evidence="5 8" id="KW-0460">Magnesium</keyword>
<dbReference type="InterPro" id="IPR036739">
    <property type="entry name" value="SLC41_membr_dom_sf"/>
</dbReference>
<dbReference type="Pfam" id="PF01769">
    <property type="entry name" value="MgtE"/>
    <property type="match status" value="1"/>
</dbReference>
<reference evidence="10 11" key="1">
    <citation type="submission" date="2012-07" db="EMBL/GenBank/DDBJ databases">
        <title>The Genome Sequence of Actinomyces neuii subsp. anitratus BVS029A5.</title>
        <authorList>
            <consortium name="The Broad Institute Genome Sequencing Platform"/>
            <person name="Earl A."/>
            <person name="Ward D."/>
            <person name="Feldgarden M."/>
            <person name="Gevers D."/>
            <person name="Saerens B."/>
            <person name="Vaneechoutte M."/>
            <person name="Walker B."/>
            <person name="Young S.K."/>
            <person name="Zeng Q."/>
            <person name="Gargeya S."/>
            <person name="Fitzgerald M."/>
            <person name="Haas B."/>
            <person name="Abouelleil A."/>
            <person name="Alvarado L."/>
            <person name="Arachchi H.M."/>
            <person name="Berlin A."/>
            <person name="Chapman S.B."/>
            <person name="Goldberg J."/>
            <person name="Griggs A."/>
            <person name="Gujja S."/>
            <person name="Hansen M."/>
            <person name="Howarth C."/>
            <person name="Imamovic A."/>
            <person name="Larimer J."/>
            <person name="McCowen C."/>
            <person name="Montmayeur A."/>
            <person name="Murphy C."/>
            <person name="Neiman D."/>
            <person name="Pearson M."/>
            <person name="Priest M."/>
            <person name="Roberts A."/>
            <person name="Saif S."/>
            <person name="Shea T."/>
            <person name="Sisk P."/>
            <person name="Sykes S."/>
            <person name="Wortman J."/>
            <person name="Nusbaum C."/>
            <person name="Birren B."/>
        </authorList>
    </citation>
    <scope>NUCLEOTIDE SEQUENCE [LARGE SCALE GENOMIC DNA]</scope>
    <source>
        <strain evidence="10 11">BVS029A5</strain>
    </source>
</reference>
<dbReference type="SMART" id="SM00924">
    <property type="entry name" value="MgtE_N"/>
    <property type="match status" value="1"/>
</dbReference>
<dbReference type="PANTHER" id="PTHR41394:SF8">
    <property type="entry name" value="MAGNESIUM TRANSPORTER MGTE"/>
    <property type="match status" value="1"/>
</dbReference>
<evidence type="ECO:0000256" key="1">
    <source>
        <dbReference type="ARBA" id="ARBA00004141"/>
    </source>
</evidence>
<dbReference type="HOGENOM" id="CLU_037408_2_2_11"/>
<keyword evidence="6 8" id="KW-1133">Transmembrane helix</keyword>
<dbReference type="InterPro" id="IPR038076">
    <property type="entry name" value="MgtE_N_sf"/>
</dbReference>
<dbReference type="Pfam" id="PF03448">
    <property type="entry name" value="MgtE_N"/>
    <property type="match status" value="1"/>
</dbReference>
<dbReference type="EMBL" id="AGWP01000007">
    <property type="protein sequence ID" value="EJZ85997.1"/>
    <property type="molecule type" value="Genomic_DNA"/>
</dbReference>
<comment type="caution">
    <text evidence="8">Lacks conserved residue(s) required for the propagation of feature annotation.</text>
</comment>
<evidence type="ECO:0000256" key="6">
    <source>
        <dbReference type="ARBA" id="ARBA00022989"/>
    </source>
</evidence>
<feature type="transmembrane region" description="Helical" evidence="8">
    <location>
        <begin position="388"/>
        <end position="410"/>
    </location>
</feature>
<dbReference type="InterPro" id="IPR006667">
    <property type="entry name" value="SLC41_membr_dom"/>
</dbReference>
<keyword evidence="4 8" id="KW-0812">Transmembrane</keyword>
<sequence>MQDDVSTAKIRDLIDHRDLTSLAALVRGLSTNRTVRVLSELPLKEAAVVFRLLEKNMSLKAFEELDQPTQADLISQLSRSQVLDIFRSLDPEDQTWLLDEVPSKVAKQIVSSLDPAEVEDTMNLLGYRRDSIGRRMSPQELRSNPSETAAGLLERIGAHDADNDILSEIPVLTTDRKLVGKVELKSLLSAPPETQVGDLMVIDPFYSFTYEDEEKVAREILRHGELIHPIVDSEKRLVGIVPLLDAARIDYQAAEEDHARAGAAEPLRRPYLLTSVFKVARSRIVWLLVLGISATLTVQVLEVFEATLSQKIALSLFIPLLIGIGGNTGSQAATTVTRALATGEIGIRDVGKVAFKEVRTGLLVGALLAVVALIIASLVYGIDIGSVIGLTLILNCPIAATVGGVIPLVAKACKVDPAVFSTPFISTFCDATGLLVYFMVAKTLLGL</sequence>
<dbReference type="GO" id="GO:0005886">
    <property type="term" value="C:plasma membrane"/>
    <property type="evidence" value="ECO:0007669"/>
    <property type="project" value="UniProtKB-SubCell"/>
</dbReference>